<protein>
    <submittedName>
        <fullName evidence="2">Polar amino acid transport system substrate-binding protein</fullName>
    </submittedName>
</protein>
<evidence type="ECO:0000313" key="2">
    <source>
        <dbReference type="EMBL" id="SFZ79446.1"/>
    </source>
</evidence>
<gene>
    <name evidence="2" type="ORF">SAMN02745887_03628</name>
</gene>
<reference evidence="2 3" key="1">
    <citation type="submission" date="2016-11" db="EMBL/GenBank/DDBJ databases">
        <authorList>
            <person name="Jaros S."/>
            <person name="Januszkiewicz K."/>
            <person name="Wedrychowicz H."/>
        </authorList>
    </citation>
    <scope>NUCLEOTIDE SEQUENCE [LARGE SCALE GENOMIC DNA]</scope>
    <source>
        <strain evidence="2 3">DSM 18899</strain>
    </source>
</reference>
<dbReference type="RefSeq" id="WP_072430106.1">
    <property type="nucleotide sequence ID" value="NZ_FPKR01000017.1"/>
</dbReference>
<name>A0A1K2HRS5_9NEIS</name>
<proteinExistence type="predicted"/>
<dbReference type="SUPFAM" id="SSF53850">
    <property type="entry name" value="Periplasmic binding protein-like II"/>
    <property type="match status" value="1"/>
</dbReference>
<organism evidence="2 3">
    <name type="scientific">Chitinimonas taiwanensis DSM 18899</name>
    <dbReference type="NCBI Taxonomy" id="1121279"/>
    <lineage>
        <taxon>Bacteria</taxon>
        <taxon>Pseudomonadati</taxon>
        <taxon>Pseudomonadota</taxon>
        <taxon>Betaproteobacteria</taxon>
        <taxon>Neisseriales</taxon>
        <taxon>Chitinibacteraceae</taxon>
        <taxon>Chitinimonas</taxon>
    </lineage>
</organism>
<feature type="signal peptide" evidence="1">
    <location>
        <begin position="1"/>
        <end position="24"/>
    </location>
</feature>
<evidence type="ECO:0000256" key="1">
    <source>
        <dbReference type="SAM" id="SignalP"/>
    </source>
</evidence>
<dbReference type="AlphaFoldDB" id="A0A1K2HRS5"/>
<dbReference type="EMBL" id="FPKR01000017">
    <property type="protein sequence ID" value="SFZ79446.1"/>
    <property type="molecule type" value="Genomic_DNA"/>
</dbReference>
<keyword evidence="1" id="KW-0732">Signal</keyword>
<feature type="chain" id="PRO_5013358093" evidence="1">
    <location>
        <begin position="25"/>
        <end position="244"/>
    </location>
</feature>
<dbReference type="Proteomes" id="UP000186513">
    <property type="component" value="Unassembled WGS sequence"/>
</dbReference>
<dbReference type="STRING" id="1121279.SAMN02745887_03628"/>
<accession>A0A1K2HRS5</accession>
<sequence length="244" mass="26612">MFAPYRPTSLIATLFVLSLLPAQATNSLKVLLDTSTEMPMAELRGNRLTAGLHHDVGQALAAELGRTAQFIVLPRKRLGSALESGEADLMCHYLPDWLPGKLGWSTPFLPNAELLISDRREPRPAALTALANIPIGTVLGFAYPELDKALGRDFRREDAPSSGANLRKFAAGRVQHAVVNQLFLAYQQRQGHFKAALHPALIIRPYQAQCAVSPKGSVSLAEVNRAIAALQARDAITPLFARYR</sequence>
<evidence type="ECO:0000313" key="3">
    <source>
        <dbReference type="Proteomes" id="UP000186513"/>
    </source>
</evidence>
<keyword evidence="3" id="KW-1185">Reference proteome</keyword>
<dbReference type="Gene3D" id="3.40.190.10">
    <property type="entry name" value="Periplasmic binding protein-like II"/>
    <property type="match status" value="2"/>
</dbReference>